<gene>
    <name evidence="4" type="ORF">JOD17_001579</name>
</gene>
<reference evidence="4 5" key="1">
    <citation type="submission" date="2021-01" db="EMBL/GenBank/DDBJ databases">
        <title>Genomic Encyclopedia of Type Strains, Phase IV (KMG-IV): sequencing the most valuable type-strain genomes for metagenomic binning, comparative biology and taxonomic classification.</title>
        <authorList>
            <person name="Goeker M."/>
        </authorList>
    </citation>
    <scope>NUCLEOTIDE SEQUENCE [LARGE SCALE GENOMIC DNA]</scope>
    <source>
        <strain evidence="4 5">DSM 25540</strain>
    </source>
</reference>
<keyword evidence="2" id="KW-0012">Acyltransferase</keyword>
<dbReference type="InterPro" id="IPR000182">
    <property type="entry name" value="GNAT_dom"/>
</dbReference>
<evidence type="ECO:0000313" key="5">
    <source>
        <dbReference type="Proteomes" id="UP000741863"/>
    </source>
</evidence>
<proteinExistence type="predicted"/>
<evidence type="ECO:0000313" key="4">
    <source>
        <dbReference type="EMBL" id="MBM7632485.1"/>
    </source>
</evidence>
<dbReference type="NCBIfam" id="NF010241">
    <property type="entry name" value="PRK13688.1"/>
    <property type="match status" value="1"/>
</dbReference>
<protein>
    <submittedName>
        <fullName evidence="4">GNAT superfamily N-acetyltransferase</fullName>
    </submittedName>
</protein>
<dbReference type="SUPFAM" id="SSF55729">
    <property type="entry name" value="Acyl-CoA N-acyltransferases (Nat)"/>
    <property type="match status" value="1"/>
</dbReference>
<dbReference type="Gene3D" id="3.40.630.30">
    <property type="match status" value="1"/>
</dbReference>
<keyword evidence="1" id="KW-0808">Transferase</keyword>
<dbReference type="Pfam" id="PF00583">
    <property type="entry name" value="Acetyltransf_1"/>
    <property type="match status" value="1"/>
</dbReference>
<dbReference type="InterPro" id="IPR016181">
    <property type="entry name" value="Acyl_CoA_acyltransferase"/>
</dbReference>
<dbReference type="CDD" id="cd04301">
    <property type="entry name" value="NAT_SF"/>
    <property type="match status" value="1"/>
</dbReference>
<organism evidence="4 5">
    <name type="scientific">Geomicrobium sediminis</name>
    <dbReference type="NCBI Taxonomy" id="1347788"/>
    <lineage>
        <taxon>Bacteria</taxon>
        <taxon>Bacillati</taxon>
        <taxon>Bacillota</taxon>
        <taxon>Bacilli</taxon>
        <taxon>Bacillales</taxon>
        <taxon>Geomicrobium</taxon>
    </lineage>
</organism>
<dbReference type="PROSITE" id="PS51186">
    <property type="entry name" value="GNAT"/>
    <property type="match status" value="1"/>
</dbReference>
<name>A0ABS2PBM9_9BACL</name>
<evidence type="ECO:0000256" key="2">
    <source>
        <dbReference type="ARBA" id="ARBA00023315"/>
    </source>
</evidence>
<dbReference type="InterPro" id="IPR017274">
    <property type="entry name" value="YlbP"/>
</dbReference>
<feature type="domain" description="N-acetyltransferase" evidence="3">
    <location>
        <begin position="8"/>
        <end position="158"/>
    </location>
</feature>
<dbReference type="RefSeq" id="WP_042415421.1">
    <property type="nucleotide sequence ID" value="NZ_JAFBEC010000004.1"/>
</dbReference>
<dbReference type="Proteomes" id="UP000741863">
    <property type="component" value="Unassembled WGS sequence"/>
</dbReference>
<keyword evidence="5" id="KW-1185">Reference proteome</keyword>
<dbReference type="EMBL" id="JAFBEC010000004">
    <property type="protein sequence ID" value="MBM7632485.1"/>
    <property type="molecule type" value="Genomic_DNA"/>
</dbReference>
<evidence type="ECO:0000259" key="3">
    <source>
        <dbReference type="PROSITE" id="PS51186"/>
    </source>
</evidence>
<sequence length="163" mass="19459">MDVQIEQLRINYKTLEDFKAFREVGIQELSMKEELEQDMIENNSKSPFFGIYIGDRLVARMCLYEIDKAYDLYFSPAQKYLELWKLEVLEPYRNQRFGKALVEHAKSFGYPVKTNARQGSDQFWLNMKFDAVHYDEIRDRGENPYVWYPSNVKAQTLQKDESQ</sequence>
<dbReference type="PIRSF" id="PIRSF037732">
    <property type="entry name" value="YlbP_prd"/>
    <property type="match status" value="1"/>
</dbReference>
<evidence type="ECO:0000256" key="1">
    <source>
        <dbReference type="ARBA" id="ARBA00022679"/>
    </source>
</evidence>
<comment type="caution">
    <text evidence="4">The sequence shown here is derived from an EMBL/GenBank/DDBJ whole genome shotgun (WGS) entry which is preliminary data.</text>
</comment>
<accession>A0ABS2PBM9</accession>